<dbReference type="InterPro" id="IPR019734">
    <property type="entry name" value="TPR_rpt"/>
</dbReference>
<dbReference type="EMBL" id="JXCE01000558">
    <property type="protein sequence ID" value="KPA36734.1"/>
    <property type="molecule type" value="Genomic_DNA"/>
</dbReference>
<dbReference type="PANTHER" id="PTHR46082">
    <property type="entry name" value="ATP/GTP-BINDING PROTEIN-RELATED"/>
    <property type="match status" value="1"/>
</dbReference>
<dbReference type="AlphaFoldDB" id="A0A0N0DBG3"/>
<reference evidence="3 4" key="1">
    <citation type="submission" date="2015-04" db="EMBL/GenBank/DDBJ databases">
        <title>The draft genome sequence of Fusarium langsethiae, a T-2/HT-2 mycotoxin producer.</title>
        <authorList>
            <person name="Lysoe E."/>
            <person name="Divon H.H."/>
            <person name="Terzi V."/>
            <person name="Orru L."/>
            <person name="Lamontanara A."/>
            <person name="Kolseth A.-K."/>
            <person name="Frandsen R.J."/>
            <person name="Nielsen K."/>
            <person name="Thrane U."/>
        </authorList>
    </citation>
    <scope>NUCLEOTIDE SEQUENCE [LARGE SCALE GENOMIC DNA]</scope>
    <source>
        <strain evidence="3 4">Fl201059</strain>
    </source>
</reference>
<accession>A0A0N0DBG3</accession>
<dbReference type="Proteomes" id="UP000037904">
    <property type="component" value="Unassembled WGS sequence"/>
</dbReference>
<dbReference type="PANTHER" id="PTHR46082:SF6">
    <property type="entry name" value="AAA+ ATPASE DOMAIN-CONTAINING PROTEIN-RELATED"/>
    <property type="match status" value="1"/>
</dbReference>
<evidence type="ECO:0000259" key="2">
    <source>
        <dbReference type="Pfam" id="PF25000"/>
    </source>
</evidence>
<dbReference type="Pfam" id="PF13424">
    <property type="entry name" value="TPR_12"/>
    <property type="match status" value="2"/>
</dbReference>
<dbReference type="Gene3D" id="1.25.40.10">
    <property type="entry name" value="Tetratricopeptide repeat domain"/>
    <property type="match status" value="2"/>
</dbReference>
<evidence type="ECO:0000313" key="4">
    <source>
        <dbReference type="Proteomes" id="UP000037904"/>
    </source>
</evidence>
<evidence type="ECO:0000313" key="3">
    <source>
        <dbReference type="EMBL" id="KPA36734.1"/>
    </source>
</evidence>
<dbReference type="OrthoDB" id="1658288at2759"/>
<dbReference type="Pfam" id="PF25000">
    <property type="entry name" value="DUF7779"/>
    <property type="match status" value="1"/>
</dbReference>
<gene>
    <name evidence="3" type="ORF">FLAG1_10479</name>
</gene>
<protein>
    <submittedName>
        <fullName evidence="3">Kinesin light chain</fullName>
    </submittedName>
</protein>
<name>A0A0N0DBG3_FUSLA</name>
<dbReference type="PROSITE" id="PS50005">
    <property type="entry name" value="TPR"/>
    <property type="match status" value="1"/>
</dbReference>
<feature type="repeat" description="TPR" evidence="1">
    <location>
        <begin position="529"/>
        <end position="562"/>
    </location>
</feature>
<dbReference type="Pfam" id="PF13374">
    <property type="entry name" value="TPR_10"/>
    <property type="match status" value="2"/>
</dbReference>
<organism evidence="3 4">
    <name type="scientific">Fusarium langsethiae</name>
    <dbReference type="NCBI Taxonomy" id="179993"/>
    <lineage>
        <taxon>Eukaryota</taxon>
        <taxon>Fungi</taxon>
        <taxon>Dikarya</taxon>
        <taxon>Ascomycota</taxon>
        <taxon>Pezizomycotina</taxon>
        <taxon>Sordariomycetes</taxon>
        <taxon>Hypocreomycetidae</taxon>
        <taxon>Hypocreales</taxon>
        <taxon>Nectriaceae</taxon>
        <taxon>Fusarium</taxon>
    </lineage>
</organism>
<evidence type="ECO:0000256" key="1">
    <source>
        <dbReference type="PROSITE-ProRule" id="PRU00339"/>
    </source>
</evidence>
<dbReference type="SUPFAM" id="SSF48452">
    <property type="entry name" value="TPR-like"/>
    <property type="match status" value="2"/>
</dbReference>
<dbReference type="Gene3D" id="3.40.50.300">
    <property type="entry name" value="P-loop containing nucleotide triphosphate hydrolases"/>
    <property type="match status" value="1"/>
</dbReference>
<dbReference type="InterPro" id="IPR053137">
    <property type="entry name" value="NLR-like"/>
</dbReference>
<dbReference type="SUPFAM" id="SSF52540">
    <property type="entry name" value="P-loop containing nucleoside triphosphate hydrolases"/>
    <property type="match status" value="1"/>
</dbReference>
<dbReference type="SMART" id="SM00028">
    <property type="entry name" value="TPR"/>
    <property type="match status" value="3"/>
</dbReference>
<keyword evidence="4" id="KW-1185">Reference proteome</keyword>
<dbReference type="InterPro" id="IPR011990">
    <property type="entry name" value="TPR-like_helical_dom_sf"/>
</dbReference>
<dbReference type="InterPro" id="IPR056681">
    <property type="entry name" value="DUF7779"/>
</dbReference>
<sequence>MWLRDDLPYDLTPLSNERPMARIMTYGYRSVVRAYDRWQKALQQGQLFSLPTALGGSSLNSKTQIALAYTHWLQDSNPDMSVYWVNASNAEQFRRSFLDIAQKCHIPDYDKPEADVLALVKHWLENEQRGYWLMVIDNADDMTMFFQPSESVTSSGMPTTTQQGFASYIPNTAKGIILITTRNKKLGVKLTRSRGHCDVKVDRMQDDEAQALLRQKLSEQDYTLEQLLALASRLEYLPLALVQAAAFMKAQSMSISRYFDQLNRDDKHLVRLLSQGFEPDEPSTSTPIAVTETLVITFEMIEVQYAFAGELLSVMSLFDREGIPEKFLLDYECRNVTYPVTSDSSEADINFECALGTLKAFSLMSETRMGSLSMHRLVQLVTRNWLNRKQKLSFYATQSLLIVSDNYPEGTFENRTTCTAYLPHATTVLSYKDIREGELVCKPAANLLHRTAEHLSHEGKYRDSKGLLEEAIEIRIEELGDEHRQTLESISNLVLLQWKLGAYEEAKKLAMPLVETLQRVLGDEERLTLTAMNTLALIYHNQGKLEEARRLFERVMQTQKRLYGYEHHDTLATGNNLATVYRDLKLVDESQRLHLLVVAGRKKVLGQKHPMTLLSMNNLASTYYDQKQLDKSEEIIKETRKIQEDLLGEKHPDTLRTASNLAKIWYESGRRQEAVELMEGCIEGRREALGREHSVTLAAEKVLREWKEEIVKYS</sequence>
<keyword evidence="1" id="KW-0802">TPR repeat</keyword>
<comment type="caution">
    <text evidence="3">The sequence shown here is derived from an EMBL/GenBank/DDBJ whole genome shotgun (WGS) entry which is preliminary data.</text>
</comment>
<feature type="domain" description="DUF7779" evidence="2">
    <location>
        <begin position="308"/>
        <end position="390"/>
    </location>
</feature>
<proteinExistence type="predicted"/>
<dbReference type="InterPro" id="IPR027417">
    <property type="entry name" value="P-loop_NTPase"/>
</dbReference>